<dbReference type="STRING" id="734.B0187_01175"/>
<dbReference type="Pfam" id="PF03473">
    <property type="entry name" value="MOSC"/>
    <property type="match status" value="1"/>
</dbReference>
<dbReference type="InterPro" id="IPR005303">
    <property type="entry name" value="MOCOS_middle"/>
</dbReference>
<dbReference type="InterPro" id="IPR005302">
    <property type="entry name" value="MoCF_Sase_C"/>
</dbReference>
<keyword evidence="3" id="KW-1185">Reference proteome</keyword>
<sequence length="261" mass="29464">MYLSELNLYPIKSTKAYSVLQAWVRWQGLNFDREFMLTEPDGKMISARKDKTCFELAAFPTPMGLIIQHTSGRIIESFYHDFQRQQGCEVWGTAFESWVASEEVNQALSELFGRAVQLRWLGERSPRTHKNGQNIVSFADSNPLMLASTASLAEVQGWSPIPLSMAQFRPNLVIDGGEPFAEEGWQKIKIGEVVFQVAEPCTRCVMITRNLQTLELDPQAEPLRTLKKQHTNANGKPIFGVHLIPQNEGVLRVGDKISLLD</sequence>
<dbReference type="PANTHER" id="PTHR36930:SF1">
    <property type="entry name" value="MOSC DOMAIN-CONTAINING PROTEIN"/>
    <property type="match status" value="1"/>
</dbReference>
<dbReference type="AlphaFoldDB" id="A0A1T0AUK1"/>
<organism evidence="2 3">
    <name type="scientific">Haemophilus paracuniculus</name>
    <dbReference type="NCBI Taxonomy" id="734"/>
    <lineage>
        <taxon>Bacteria</taxon>
        <taxon>Pseudomonadati</taxon>
        <taxon>Pseudomonadota</taxon>
        <taxon>Gammaproteobacteria</taxon>
        <taxon>Pasteurellales</taxon>
        <taxon>Pasteurellaceae</taxon>
        <taxon>Haemophilus</taxon>
    </lineage>
</organism>
<dbReference type="SUPFAM" id="SSF141673">
    <property type="entry name" value="MOSC N-terminal domain-like"/>
    <property type="match status" value="1"/>
</dbReference>
<proteinExistence type="predicted"/>
<gene>
    <name evidence="2" type="ORF">B0187_01175</name>
</gene>
<dbReference type="InterPro" id="IPR052716">
    <property type="entry name" value="MOSC_domain"/>
</dbReference>
<dbReference type="Proteomes" id="UP000190867">
    <property type="component" value="Unassembled WGS sequence"/>
</dbReference>
<dbReference type="RefSeq" id="WP_078236013.1">
    <property type="nucleotide sequence ID" value="NZ_MUYA01000002.1"/>
</dbReference>
<name>A0A1T0AUK1_9PAST</name>
<dbReference type="EMBL" id="MUYA01000002">
    <property type="protein sequence ID" value="OOS00547.1"/>
    <property type="molecule type" value="Genomic_DNA"/>
</dbReference>
<reference evidence="2 3" key="1">
    <citation type="submission" date="2017-02" db="EMBL/GenBank/DDBJ databases">
        <title>Draft genome sequence of Haemophilus paracuniculus CCUG 43573 type strain.</title>
        <authorList>
            <person name="Engstrom-Jakobsson H."/>
            <person name="Salva-Serra F."/>
            <person name="Thorell K."/>
            <person name="Gonzales-Siles L."/>
            <person name="Karlsson R."/>
            <person name="Boulund F."/>
            <person name="Engstrand L."/>
            <person name="Kristiansson E."/>
            <person name="Moore E."/>
        </authorList>
    </citation>
    <scope>NUCLEOTIDE SEQUENCE [LARGE SCALE GENOMIC DNA]</scope>
    <source>
        <strain evidence="2 3">CCUG 43573</strain>
    </source>
</reference>
<evidence type="ECO:0000313" key="3">
    <source>
        <dbReference type="Proteomes" id="UP000190867"/>
    </source>
</evidence>
<dbReference type="GO" id="GO:0030170">
    <property type="term" value="F:pyridoxal phosphate binding"/>
    <property type="evidence" value="ECO:0007669"/>
    <property type="project" value="InterPro"/>
</dbReference>
<comment type="caution">
    <text evidence="2">The sequence shown here is derived from an EMBL/GenBank/DDBJ whole genome shotgun (WGS) entry which is preliminary data.</text>
</comment>
<dbReference type="InterPro" id="IPR011037">
    <property type="entry name" value="Pyrv_Knase-like_insert_dom_sf"/>
</dbReference>
<protein>
    <submittedName>
        <fullName evidence="2">MOSC domain-containing protein</fullName>
    </submittedName>
</protein>
<dbReference type="GO" id="GO:0003824">
    <property type="term" value="F:catalytic activity"/>
    <property type="evidence" value="ECO:0007669"/>
    <property type="project" value="InterPro"/>
</dbReference>
<feature type="domain" description="MOSC" evidence="1">
    <location>
        <begin position="113"/>
        <end position="260"/>
    </location>
</feature>
<dbReference type="PANTHER" id="PTHR36930">
    <property type="entry name" value="METAL-SULFUR CLUSTER BIOSYNTHESIS PROTEINS YUAD-RELATED"/>
    <property type="match status" value="1"/>
</dbReference>
<dbReference type="SUPFAM" id="SSF50800">
    <property type="entry name" value="PK beta-barrel domain-like"/>
    <property type="match status" value="1"/>
</dbReference>
<dbReference type="GO" id="GO:0030151">
    <property type="term" value="F:molybdenum ion binding"/>
    <property type="evidence" value="ECO:0007669"/>
    <property type="project" value="InterPro"/>
</dbReference>
<evidence type="ECO:0000259" key="1">
    <source>
        <dbReference type="PROSITE" id="PS51340"/>
    </source>
</evidence>
<dbReference type="OrthoDB" id="581532at2"/>
<evidence type="ECO:0000313" key="2">
    <source>
        <dbReference type="EMBL" id="OOS00547.1"/>
    </source>
</evidence>
<accession>A0A1T0AUK1</accession>
<dbReference type="PROSITE" id="PS51340">
    <property type="entry name" value="MOSC"/>
    <property type="match status" value="1"/>
</dbReference>
<dbReference type="Pfam" id="PF03476">
    <property type="entry name" value="MOSC_N"/>
    <property type="match status" value="1"/>
</dbReference>